<accession>A0AAD8JR99</accession>
<feature type="region of interest" description="Disordered" evidence="1">
    <location>
        <begin position="408"/>
        <end position="438"/>
    </location>
</feature>
<evidence type="ECO:0000256" key="1">
    <source>
        <dbReference type="SAM" id="MobiDB-lite"/>
    </source>
</evidence>
<dbReference type="AlphaFoldDB" id="A0AAD8JR99"/>
<evidence type="ECO:0000313" key="2">
    <source>
        <dbReference type="EMBL" id="KAK1409340.1"/>
    </source>
</evidence>
<feature type="compositionally biased region" description="Polar residues" evidence="1">
    <location>
        <begin position="471"/>
        <end position="508"/>
    </location>
</feature>
<organism evidence="2 3">
    <name type="scientific">Tagetes erecta</name>
    <name type="common">African marigold</name>
    <dbReference type="NCBI Taxonomy" id="13708"/>
    <lineage>
        <taxon>Eukaryota</taxon>
        <taxon>Viridiplantae</taxon>
        <taxon>Streptophyta</taxon>
        <taxon>Embryophyta</taxon>
        <taxon>Tracheophyta</taxon>
        <taxon>Spermatophyta</taxon>
        <taxon>Magnoliopsida</taxon>
        <taxon>eudicotyledons</taxon>
        <taxon>Gunneridae</taxon>
        <taxon>Pentapetalae</taxon>
        <taxon>asterids</taxon>
        <taxon>campanulids</taxon>
        <taxon>Asterales</taxon>
        <taxon>Asteraceae</taxon>
        <taxon>Asteroideae</taxon>
        <taxon>Heliantheae alliance</taxon>
        <taxon>Tageteae</taxon>
        <taxon>Tagetes</taxon>
    </lineage>
</organism>
<dbReference type="PANTHER" id="PTHR31949">
    <property type="entry name" value="GASTRIC MUCIN-LIKE PROTEIN"/>
    <property type="match status" value="1"/>
</dbReference>
<dbReference type="EMBL" id="JAUHHV010000010">
    <property type="protein sequence ID" value="KAK1409340.1"/>
    <property type="molecule type" value="Genomic_DNA"/>
</dbReference>
<reference evidence="2" key="1">
    <citation type="journal article" date="2023" name="bioRxiv">
        <title>Improved chromosome-level genome assembly for marigold (Tagetes erecta).</title>
        <authorList>
            <person name="Jiang F."/>
            <person name="Yuan L."/>
            <person name="Wang S."/>
            <person name="Wang H."/>
            <person name="Xu D."/>
            <person name="Wang A."/>
            <person name="Fan W."/>
        </authorList>
    </citation>
    <scope>NUCLEOTIDE SEQUENCE</scope>
    <source>
        <strain evidence="2">WSJ</strain>
        <tissue evidence="2">Leaf</tissue>
    </source>
</reference>
<feature type="compositionally biased region" description="Low complexity" evidence="1">
    <location>
        <begin position="274"/>
        <end position="295"/>
    </location>
</feature>
<keyword evidence="3" id="KW-1185">Reference proteome</keyword>
<feature type="compositionally biased region" description="Low complexity" evidence="1">
    <location>
        <begin position="201"/>
        <end position="264"/>
    </location>
</feature>
<gene>
    <name evidence="2" type="ORF">QVD17_35866</name>
</gene>
<sequence length="533" mass="57388">MNRSFRAPEKEMPVAVKQRERHATGSVRCLGLREKEEEPGLFVEMKQREKERHDLLLHGAEAEFDSSLGSRTGNYPIYRKTGADEFLNSENDKNDYDWLLTPPGTPLFPSLEMGSQKTVMNQNGTREAHPSAVKSRLSNTQQESTGRNNLAAKPRAPSPGLNAGSRRPSSTGTTGPGLGSGSKNSTLTSRTSLGTQSRAISNPVTKNTPTSTTTVKPRSSTPTSRPVLSSSKPTVPARSSTPTRSTARSSTPTSRPSLSTTKPAPRAPTPPRRSPTLPAVTKPSTTSASSPSARPRPWKPQEMPGYTLDTPPNLRTSLNDRPISSIRGRAGAPSSRSSSIEPVPNGRVRRQSCSPSRGRLPNGLNRKSGSSVPIPALIRSYAKANDNVSPGLYGTKMVERVINMRKLAPPKQDDKHSPNSNLSGKSSSPDSSGFGRSLSKKSLDMAMRHMDIRRSVPGNLRPLMTKIPASSMYSVRSGPTRSRMVSVSDSPVATSSNASSEMSVNNNHPIDENIDDESNSEKGVRSPASIRGR</sequence>
<evidence type="ECO:0000313" key="3">
    <source>
        <dbReference type="Proteomes" id="UP001229421"/>
    </source>
</evidence>
<proteinExistence type="predicted"/>
<dbReference type="GO" id="GO:0043622">
    <property type="term" value="P:cortical microtubule organization"/>
    <property type="evidence" value="ECO:0007669"/>
    <property type="project" value="TreeGrafter"/>
</dbReference>
<feature type="compositionally biased region" description="Low complexity" evidence="1">
    <location>
        <begin position="324"/>
        <end position="340"/>
    </location>
</feature>
<comment type="caution">
    <text evidence="2">The sequence shown here is derived from an EMBL/GenBank/DDBJ whole genome shotgun (WGS) entry which is preliminary data.</text>
</comment>
<feature type="compositionally biased region" description="Polar residues" evidence="1">
    <location>
        <begin position="183"/>
        <end position="200"/>
    </location>
</feature>
<protein>
    <submittedName>
        <fullName evidence="2">Uncharacterized protein</fullName>
    </submittedName>
</protein>
<feature type="region of interest" description="Disordered" evidence="1">
    <location>
        <begin position="471"/>
        <end position="533"/>
    </location>
</feature>
<dbReference type="GO" id="GO:0055028">
    <property type="term" value="C:cortical microtubule"/>
    <property type="evidence" value="ECO:0007669"/>
    <property type="project" value="TreeGrafter"/>
</dbReference>
<feature type="region of interest" description="Disordered" evidence="1">
    <location>
        <begin position="1"/>
        <end position="20"/>
    </location>
</feature>
<feature type="region of interest" description="Disordered" evidence="1">
    <location>
        <begin position="89"/>
        <end position="371"/>
    </location>
</feature>
<feature type="compositionally biased region" description="Polar residues" evidence="1">
    <location>
        <begin position="113"/>
        <end position="125"/>
    </location>
</feature>
<feature type="compositionally biased region" description="Low complexity" evidence="1">
    <location>
        <begin position="418"/>
        <end position="437"/>
    </location>
</feature>
<feature type="compositionally biased region" description="Low complexity" evidence="1">
    <location>
        <begin position="164"/>
        <end position="173"/>
    </location>
</feature>
<dbReference type="Proteomes" id="UP001229421">
    <property type="component" value="Unassembled WGS sequence"/>
</dbReference>
<name>A0AAD8JR99_TARER</name>
<feature type="compositionally biased region" description="Polar residues" evidence="1">
    <location>
        <begin position="136"/>
        <end position="148"/>
    </location>
</feature>
<dbReference type="PANTHER" id="PTHR31949:SF24">
    <property type="entry name" value="PROLINE-RICH FAMILY PROTEIN"/>
    <property type="match status" value="1"/>
</dbReference>